<dbReference type="RefSeq" id="WP_262708587.1">
    <property type="nucleotide sequence ID" value="NZ_CP038029.1"/>
</dbReference>
<keyword evidence="1" id="KW-0732">Signal</keyword>
<name>A0A1X7K3U2_9SPHI</name>
<evidence type="ECO:0000313" key="2">
    <source>
        <dbReference type="EMBL" id="SMG35276.1"/>
    </source>
</evidence>
<evidence type="ECO:0008006" key="4">
    <source>
        <dbReference type="Google" id="ProtNLM"/>
    </source>
</evidence>
<feature type="signal peptide" evidence="1">
    <location>
        <begin position="1"/>
        <end position="23"/>
    </location>
</feature>
<organism evidence="2 3">
    <name type="scientific">Sphingobacterium psychroaquaticum</name>
    <dbReference type="NCBI Taxonomy" id="561061"/>
    <lineage>
        <taxon>Bacteria</taxon>
        <taxon>Pseudomonadati</taxon>
        <taxon>Bacteroidota</taxon>
        <taxon>Sphingobacteriia</taxon>
        <taxon>Sphingobacteriales</taxon>
        <taxon>Sphingobacteriaceae</taxon>
        <taxon>Sphingobacterium</taxon>
    </lineage>
</organism>
<proteinExistence type="predicted"/>
<sequence length="42" mass="4683">MKRFLLLSIGLLFLGATLFSACAPQEKCAAYSTYPKKKSRTK</sequence>
<accession>A0A1X7K3U2</accession>
<keyword evidence="3" id="KW-1185">Reference proteome</keyword>
<gene>
    <name evidence="2" type="ORF">SAMN05660862_2501</name>
</gene>
<protein>
    <recommendedName>
        <fullName evidence="4">Lipoprotein</fullName>
    </recommendedName>
</protein>
<dbReference type="EMBL" id="FXAU01000004">
    <property type="protein sequence ID" value="SMG35276.1"/>
    <property type="molecule type" value="Genomic_DNA"/>
</dbReference>
<feature type="chain" id="PRO_5012055731" description="Lipoprotein" evidence="1">
    <location>
        <begin position="24"/>
        <end position="42"/>
    </location>
</feature>
<evidence type="ECO:0000256" key="1">
    <source>
        <dbReference type="SAM" id="SignalP"/>
    </source>
</evidence>
<dbReference type="PROSITE" id="PS51257">
    <property type="entry name" value="PROKAR_LIPOPROTEIN"/>
    <property type="match status" value="1"/>
</dbReference>
<dbReference type="STRING" id="561061.SAMN05660862_2501"/>
<evidence type="ECO:0000313" key="3">
    <source>
        <dbReference type="Proteomes" id="UP000192980"/>
    </source>
</evidence>
<reference evidence="2 3" key="1">
    <citation type="submission" date="2017-04" db="EMBL/GenBank/DDBJ databases">
        <authorList>
            <person name="Afonso C.L."/>
            <person name="Miller P.J."/>
            <person name="Scott M.A."/>
            <person name="Spackman E."/>
            <person name="Goraichik I."/>
            <person name="Dimitrov K.M."/>
            <person name="Suarez D.L."/>
            <person name="Swayne D.E."/>
        </authorList>
    </citation>
    <scope>NUCLEOTIDE SEQUENCE [LARGE SCALE GENOMIC DNA]</scope>
    <source>
        <strain evidence="2 3">DSM 22418</strain>
    </source>
</reference>
<dbReference type="Proteomes" id="UP000192980">
    <property type="component" value="Unassembled WGS sequence"/>
</dbReference>
<dbReference type="AlphaFoldDB" id="A0A1X7K3U2"/>